<dbReference type="InterPro" id="IPR011006">
    <property type="entry name" value="CheY-like_superfamily"/>
</dbReference>
<dbReference type="Gene3D" id="1.10.10.10">
    <property type="entry name" value="Winged helix-like DNA-binding domain superfamily/Winged helix DNA-binding domain"/>
    <property type="match status" value="1"/>
</dbReference>
<evidence type="ECO:0000259" key="6">
    <source>
        <dbReference type="PROSITE" id="PS50110"/>
    </source>
</evidence>
<dbReference type="Gene3D" id="6.10.250.690">
    <property type="match status" value="1"/>
</dbReference>
<dbReference type="PANTHER" id="PTHR48111">
    <property type="entry name" value="REGULATOR OF RPOS"/>
    <property type="match status" value="1"/>
</dbReference>
<dbReference type="EMBL" id="JBIPKE010000016">
    <property type="protein sequence ID" value="MFH6983971.1"/>
    <property type="molecule type" value="Genomic_DNA"/>
</dbReference>
<feature type="domain" description="OmpR/PhoB-type" evidence="7">
    <location>
        <begin position="130"/>
        <end position="227"/>
    </location>
</feature>
<keyword evidence="3 5" id="KW-0238">DNA-binding</keyword>
<dbReference type="Pfam" id="PF00486">
    <property type="entry name" value="Trans_reg_C"/>
    <property type="match status" value="1"/>
</dbReference>
<feature type="domain" description="Response regulatory" evidence="6">
    <location>
        <begin position="5"/>
        <end position="119"/>
    </location>
</feature>
<dbReference type="PROSITE" id="PS50110">
    <property type="entry name" value="RESPONSE_REGULATORY"/>
    <property type="match status" value="1"/>
</dbReference>
<dbReference type="InterPro" id="IPR001789">
    <property type="entry name" value="Sig_transdc_resp-reg_receiver"/>
</dbReference>
<evidence type="ECO:0000259" key="7">
    <source>
        <dbReference type="PROSITE" id="PS51755"/>
    </source>
</evidence>
<reference evidence="8 9" key="1">
    <citation type="journal article" date="2013" name="Int. J. Syst. Evol. Microbiol.">
        <title>Marinoscillum luteum sp. nov., isolated from marine sediment.</title>
        <authorList>
            <person name="Cha I.T."/>
            <person name="Park S.J."/>
            <person name="Kim S.J."/>
            <person name="Kim J.G."/>
            <person name="Jung M.Y."/>
            <person name="Shin K.S."/>
            <person name="Kwon K.K."/>
            <person name="Yang S.H."/>
            <person name="Seo Y.S."/>
            <person name="Rhee S.K."/>
        </authorList>
    </citation>
    <scope>NUCLEOTIDE SEQUENCE [LARGE SCALE GENOMIC DNA]</scope>
    <source>
        <strain evidence="8 9">KCTC 23939</strain>
    </source>
</reference>
<evidence type="ECO:0000256" key="1">
    <source>
        <dbReference type="ARBA" id="ARBA00022553"/>
    </source>
</evidence>
<dbReference type="CDD" id="cd00383">
    <property type="entry name" value="trans_reg_C"/>
    <property type="match status" value="1"/>
</dbReference>
<dbReference type="InterPro" id="IPR039420">
    <property type="entry name" value="WalR-like"/>
</dbReference>
<dbReference type="PROSITE" id="PS51755">
    <property type="entry name" value="OMPR_PHOB"/>
    <property type="match status" value="1"/>
</dbReference>
<dbReference type="Gene3D" id="3.40.50.2300">
    <property type="match status" value="1"/>
</dbReference>
<dbReference type="CDD" id="cd17574">
    <property type="entry name" value="REC_OmpR"/>
    <property type="match status" value="1"/>
</dbReference>
<feature type="modified residue" description="4-aspartylphosphate" evidence="4">
    <location>
        <position position="54"/>
    </location>
</feature>
<dbReference type="InterPro" id="IPR036388">
    <property type="entry name" value="WH-like_DNA-bd_sf"/>
</dbReference>
<dbReference type="RefSeq" id="WP_395417462.1">
    <property type="nucleotide sequence ID" value="NZ_JBIPKE010000016.1"/>
</dbReference>
<keyword evidence="2" id="KW-0902">Two-component regulatory system</keyword>
<comment type="caution">
    <text evidence="8">The sequence shown here is derived from an EMBL/GenBank/DDBJ whole genome shotgun (WGS) entry which is preliminary data.</text>
</comment>
<sequence length="232" mass="26274">MSEPRILLAEDDPNLSFVIEDHLVTEGFTVVAAGNGQEALRHFRNQAVDLCLIDVMMPKMDGFSLASEIRKVNDLVPILFLTARSMEQDRLKGFEIGGDDYITKPFSIAELTQRIRVFLRRSVTTSGVSEKKGALGALQFDELNLLVIGPQSTAQLTQMEADLLKLLLQHRNQLVKRETILVEIWGENDYFKGRSLDVFISRLRKYLKEDPDLEIRNHHGVGFSLVDRNFSG</sequence>
<dbReference type="SMART" id="SM00862">
    <property type="entry name" value="Trans_reg_C"/>
    <property type="match status" value="1"/>
</dbReference>
<feature type="DNA-binding region" description="OmpR/PhoB-type" evidence="5">
    <location>
        <begin position="130"/>
        <end position="227"/>
    </location>
</feature>
<dbReference type="InterPro" id="IPR001867">
    <property type="entry name" value="OmpR/PhoB-type_DNA-bd"/>
</dbReference>
<organism evidence="8 9">
    <name type="scientific">Marinoscillum luteum</name>
    <dbReference type="NCBI Taxonomy" id="861051"/>
    <lineage>
        <taxon>Bacteria</taxon>
        <taxon>Pseudomonadati</taxon>
        <taxon>Bacteroidota</taxon>
        <taxon>Cytophagia</taxon>
        <taxon>Cytophagales</taxon>
        <taxon>Reichenbachiellaceae</taxon>
        <taxon>Marinoscillum</taxon>
    </lineage>
</organism>
<evidence type="ECO:0000313" key="9">
    <source>
        <dbReference type="Proteomes" id="UP001610063"/>
    </source>
</evidence>
<name>A0ABW7N8M5_9BACT</name>
<evidence type="ECO:0000256" key="4">
    <source>
        <dbReference type="PROSITE-ProRule" id="PRU00169"/>
    </source>
</evidence>
<keyword evidence="9" id="KW-1185">Reference proteome</keyword>
<gene>
    <name evidence="8" type="ORF">ACHKAR_10990</name>
</gene>
<dbReference type="Pfam" id="PF00072">
    <property type="entry name" value="Response_reg"/>
    <property type="match status" value="1"/>
</dbReference>
<dbReference type="PANTHER" id="PTHR48111:SF40">
    <property type="entry name" value="PHOSPHATE REGULON TRANSCRIPTIONAL REGULATORY PROTEIN PHOB"/>
    <property type="match status" value="1"/>
</dbReference>
<proteinExistence type="predicted"/>
<protein>
    <submittedName>
        <fullName evidence="8">Response regulator transcription factor</fullName>
    </submittedName>
</protein>
<dbReference type="SUPFAM" id="SSF52172">
    <property type="entry name" value="CheY-like"/>
    <property type="match status" value="1"/>
</dbReference>
<evidence type="ECO:0000313" key="8">
    <source>
        <dbReference type="EMBL" id="MFH6983971.1"/>
    </source>
</evidence>
<evidence type="ECO:0000256" key="5">
    <source>
        <dbReference type="PROSITE-ProRule" id="PRU01091"/>
    </source>
</evidence>
<keyword evidence="1 4" id="KW-0597">Phosphoprotein</keyword>
<evidence type="ECO:0000256" key="3">
    <source>
        <dbReference type="ARBA" id="ARBA00023125"/>
    </source>
</evidence>
<evidence type="ECO:0000256" key="2">
    <source>
        <dbReference type="ARBA" id="ARBA00023012"/>
    </source>
</evidence>
<dbReference type="Proteomes" id="UP001610063">
    <property type="component" value="Unassembled WGS sequence"/>
</dbReference>
<dbReference type="SMART" id="SM00448">
    <property type="entry name" value="REC"/>
    <property type="match status" value="1"/>
</dbReference>
<accession>A0ABW7N8M5</accession>